<evidence type="ECO:0000259" key="4">
    <source>
        <dbReference type="PROSITE" id="PS50010"/>
    </source>
</evidence>
<dbReference type="SUPFAM" id="SSF48065">
    <property type="entry name" value="DBL homology domain (DH-domain)"/>
    <property type="match status" value="1"/>
</dbReference>
<sequence>MYENRRSSAAAHVLPSLPPGAQPPVIGQAAAAHAFPTTAYTFQITPPMSGHEPLPNPWDSHPTSNQTLPPMKPTRPRVVSVQDPYSSPLGQGSGSSIRTGQKMTFPFPEPDIYRSTSYRNEMPPNERLSHHHTRSDLGSPSSASTLQAPQQLHHRNTSVTSFASSYNGYNEDEHFGSDYNEVFILSSFKHSILLTVDDNEVENNSVRALTDQQLASEEGLRRFQAGELPDKDQEWHRLVPEEARDALGKQEVQRQSVIFEVIKSERDYVADLEAVEAVYIDGLRTAKPPIISASRLGGFIDEVFQNLRVILSYHQRILAALFARQREQHPLIQSVADIVLDTVLAADFRSNYETYIKQYPLAESRHRKQMKSNRAYETFIQSVSNDPRIRKRDLITFLSRPVTKLPRLNLLLEQILKLTDTEYDHPDLETLPIILGILKDCIKSTQPGIEAAESKVKFWGLCESLVFQKGEIIDMDLYDESRTLVYLGPVMRRRRTDTGFSEKWLELTAALLDNYFILTREEKRSNGTVRRLLMSRPLPLSFLRLGAFNTSPELRREKADDGGLLDRYRTQSVPMYPFTIYHASSRSTRRYTLYTASEVLRKKWYNSFVDAIGVHKVRQEANMWFNPQTLTDGFFRTVPRDSTPVNGLNFTGRIQCAVPFFNGSRRFLAIGCGPGVYVAPVNTEKYRLVIPCRNPTTLAAFITWGEKIFNRLVVQVDSLITSYSLDILARVADGQTDSRALEASKERIGGNDAHIVFFKHVHLGGRALLIYVSKRRLASSMNLQVLEAVDVKDLLLAPKRSVASSMHSFRPYGYIPKDAYDIVALSKTIGVCTSDGIVTLDPTNLVESAVAVVPDLKDASSNEPMALLKARLDGKKPLGFVRVDQNDLLVIYDGEFLFLSSIFEIYLSSVLSEIGCYIDKRGVPARRCGFIKWEVRAVSYAYRNGHILLVSSEFIEIRNVTTGRIVQVIEGQDIRLLYSGPYMTKDDPVLIAMRGRKDDKEGVSDRIAELIQTEEISVMSPTRTPSSSIWDEWDM</sequence>
<dbReference type="STRING" id="93625.A0A409VSS2"/>
<dbReference type="GO" id="GO:0005085">
    <property type="term" value="F:guanyl-nucleotide exchange factor activity"/>
    <property type="evidence" value="ECO:0007669"/>
    <property type="project" value="UniProtKB-KW"/>
</dbReference>
<dbReference type="PROSITE" id="PS50010">
    <property type="entry name" value="DH_2"/>
    <property type="match status" value="1"/>
</dbReference>
<feature type="region of interest" description="Disordered" evidence="2">
    <location>
        <begin position="49"/>
        <end position="155"/>
    </location>
</feature>
<dbReference type="Proteomes" id="UP000283269">
    <property type="component" value="Unassembled WGS sequence"/>
</dbReference>
<evidence type="ECO:0000313" key="6">
    <source>
        <dbReference type="EMBL" id="PPQ69314.1"/>
    </source>
</evidence>
<keyword evidence="1" id="KW-0344">Guanine-nucleotide releasing factor</keyword>
<evidence type="ECO:0008006" key="8">
    <source>
        <dbReference type="Google" id="ProtNLM"/>
    </source>
</evidence>
<dbReference type="GO" id="GO:0035556">
    <property type="term" value="P:intracellular signal transduction"/>
    <property type="evidence" value="ECO:0007669"/>
    <property type="project" value="InterPro"/>
</dbReference>
<dbReference type="PANTHER" id="PTHR46572:SF1">
    <property type="entry name" value="RHO1 GUANINE NUCLEOTIDE EXCHANGE FACTOR TUS1"/>
    <property type="match status" value="1"/>
</dbReference>
<feature type="domain" description="PH" evidence="3">
    <location>
        <begin position="483"/>
        <end position="613"/>
    </location>
</feature>
<comment type="caution">
    <text evidence="6">The sequence shown here is derived from an EMBL/GenBank/DDBJ whole genome shotgun (WGS) entry which is preliminary data.</text>
</comment>
<gene>
    <name evidence="6" type="ORF">CVT25_005915</name>
</gene>
<keyword evidence="7" id="KW-1185">Reference proteome</keyword>
<feature type="domain" description="CNH" evidence="5">
    <location>
        <begin position="651"/>
        <end position="984"/>
    </location>
</feature>
<proteinExistence type="predicted"/>
<protein>
    <recommendedName>
        <fullName evidence="8">DH domain-containing protein</fullName>
    </recommendedName>
</protein>
<dbReference type="EMBL" id="NHYD01003937">
    <property type="protein sequence ID" value="PPQ69314.1"/>
    <property type="molecule type" value="Genomic_DNA"/>
</dbReference>
<feature type="compositionally biased region" description="Polar residues" evidence="2">
    <location>
        <begin position="83"/>
        <end position="102"/>
    </location>
</feature>
<feature type="domain" description="DH" evidence="4">
    <location>
        <begin position="253"/>
        <end position="448"/>
    </location>
</feature>
<dbReference type="OrthoDB" id="2272012at2759"/>
<dbReference type="Pfam" id="PF00780">
    <property type="entry name" value="CNH"/>
    <property type="match status" value="1"/>
</dbReference>
<dbReference type="SMART" id="SM00325">
    <property type="entry name" value="RhoGEF"/>
    <property type="match status" value="1"/>
</dbReference>
<organism evidence="6 7">
    <name type="scientific">Psilocybe cyanescens</name>
    <dbReference type="NCBI Taxonomy" id="93625"/>
    <lineage>
        <taxon>Eukaryota</taxon>
        <taxon>Fungi</taxon>
        <taxon>Dikarya</taxon>
        <taxon>Basidiomycota</taxon>
        <taxon>Agaricomycotina</taxon>
        <taxon>Agaricomycetes</taxon>
        <taxon>Agaricomycetidae</taxon>
        <taxon>Agaricales</taxon>
        <taxon>Agaricineae</taxon>
        <taxon>Strophariaceae</taxon>
        <taxon>Psilocybe</taxon>
    </lineage>
</organism>
<reference evidence="6 7" key="1">
    <citation type="journal article" date="2018" name="Evol. Lett.">
        <title>Horizontal gene cluster transfer increased hallucinogenic mushroom diversity.</title>
        <authorList>
            <person name="Reynolds H.T."/>
            <person name="Vijayakumar V."/>
            <person name="Gluck-Thaler E."/>
            <person name="Korotkin H.B."/>
            <person name="Matheny P.B."/>
            <person name="Slot J.C."/>
        </authorList>
    </citation>
    <scope>NUCLEOTIDE SEQUENCE [LARGE SCALE GENOMIC DNA]</scope>
    <source>
        <strain evidence="6 7">2631</strain>
    </source>
</reference>
<feature type="compositionally biased region" description="Polar residues" evidence="2">
    <location>
        <begin position="136"/>
        <end position="150"/>
    </location>
</feature>
<dbReference type="Pfam" id="PF00621">
    <property type="entry name" value="RhoGEF"/>
    <property type="match status" value="1"/>
</dbReference>
<dbReference type="InterPro" id="IPR001849">
    <property type="entry name" value="PH_domain"/>
</dbReference>
<dbReference type="Gene3D" id="2.30.29.30">
    <property type="entry name" value="Pleckstrin-homology domain (PH domain)/Phosphotyrosine-binding domain (PTB)"/>
    <property type="match status" value="1"/>
</dbReference>
<name>A0A409VSS2_PSICY</name>
<dbReference type="SUPFAM" id="SSF50729">
    <property type="entry name" value="PH domain-like"/>
    <property type="match status" value="1"/>
</dbReference>
<dbReference type="InterPro" id="IPR001331">
    <property type="entry name" value="GDS_CDC24_CS"/>
</dbReference>
<dbReference type="InterPro" id="IPR000219">
    <property type="entry name" value="DH_dom"/>
</dbReference>
<dbReference type="Gene3D" id="1.20.900.10">
    <property type="entry name" value="Dbl homology (DH) domain"/>
    <property type="match status" value="1"/>
</dbReference>
<dbReference type="InterPro" id="IPR035899">
    <property type="entry name" value="DBL_dom_sf"/>
</dbReference>
<evidence type="ECO:0000313" key="7">
    <source>
        <dbReference type="Proteomes" id="UP000283269"/>
    </source>
</evidence>
<dbReference type="PANTHER" id="PTHR46572">
    <property type="entry name" value="RHO1 GDP-GTP EXCHANGE PROTEIN 1-RELATED"/>
    <property type="match status" value="1"/>
</dbReference>
<dbReference type="AlphaFoldDB" id="A0A409VSS2"/>
<dbReference type="InterPro" id="IPR011993">
    <property type="entry name" value="PH-like_dom_sf"/>
</dbReference>
<dbReference type="PROSITE" id="PS00741">
    <property type="entry name" value="DH_1"/>
    <property type="match status" value="1"/>
</dbReference>
<dbReference type="PROSITE" id="PS50219">
    <property type="entry name" value="CNH"/>
    <property type="match status" value="1"/>
</dbReference>
<dbReference type="SMART" id="SM00233">
    <property type="entry name" value="PH"/>
    <property type="match status" value="1"/>
</dbReference>
<evidence type="ECO:0000259" key="5">
    <source>
        <dbReference type="PROSITE" id="PS50219"/>
    </source>
</evidence>
<evidence type="ECO:0000256" key="2">
    <source>
        <dbReference type="SAM" id="MobiDB-lite"/>
    </source>
</evidence>
<evidence type="ECO:0000256" key="1">
    <source>
        <dbReference type="ARBA" id="ARBA00022658"/>
    </source>
</evidence>
<accession>A0A409VSS2</accession>
<dbReference type="PROSITE" id="PS50003">
    <property type="entry name" value="PH_DOMAIN"/>
    <property type="match status" value="1"/>
</dbReference>
<dbReference type="InterPro" id="IPR001180">
    <property type="entry name" value="CNH_dom"/>
</dbReference>
<dbReference type="InParanoid" id="A0A409VSS2"/>
<evidence type="ECO:0000259" key="3">
    <source>
        <dbReference type="PROSITE" id="PS50003"/>
    </source>
</evidence>
<dbReference type="InterPro" id="IPR052233">
    <property type="entry name" value="Rho-type_GEFs"/>
</dbReference>
<dbReference type="CDD" id="cd00160">
    <property type="entry name" value="RhoGEF"/>
    <property type="match status" value="1"/>
</dbReference>